<feature type="compositionally biased region" description="Basic and acidic residues" evidence="1">
    <location>
        <begin position="325"/>
        <end position="348"/>
    </location>
</feature>
<evidence type="ECO:0000313" key="3">
    <source>
        <dbReference type="Proteomes" id="UP001358586"/>
    </source>
</evidence>
<sequence>MKIGKAHLRDGGGPLCRGGKSDRSSWRNTEAGNVCKDMAFEYRVLNISEMSRCFPFPPPGYEKKARIENEDLLKKEKEKEKKHKKEKKEKKDKDKDKEKREKKEKKEKDKSDGKHKDKKDKKEKHRDKKKEKKEKDRDKEKDRSNISDEKKFHGLPGGQNGEKISDENIRPGKSEGQSGDKFIQKEKGRDKDRSSTLDDKKHAGQFLGYNGQKVSQNSNLAEDFRDSKFVQGRRIRDEGPGAGDRFAEKFMVNDKKRDEQMVRLVAKTANTPAEGMEKNKRSDDSRLDVQRIREDTSSGRNAMVSNLGGAVKARAEGIPGQVDNNTERRGEGKEKTKEKESNDKIKDKHKEKKSHGKEKDRDREKHEAAVKAKTEHRNLEQDNLKGSKKDDPVGTKTQKSLDPFDVGNKGAVAVENLHKRKDREKNGFFHVDDIKPKKQPRTTSSHPLTDNGRTLESCKSPIAPTSDTPKARTSLKADNNERKVNGIIEAQLSSISPTKHLSTSAKASQTDKVFMKPPHPDTKYLSQVLSVSEMEEWPDFDDQTWLFSSNESQSKKNPKVGVPEIDETPHVWSEALQIESADVYALPYVIPY</sequence>
<feature type="compositionally biased region" description="Basic and acidic residues" evidence="1">
    <location>
        <begin position="163"/>
        <end position="173"/>
    </location>
</feature>
<organism evidence="2 3">
    <name type="scientific">Gossypium arboreum</name>
    <name type="common">Tree cotton</name>
    <name type="synonym">Gossypium nanking</name>
    <dbReference type="NCBI Taxonomy" id="29729"/>
    <lineage>
        <taxon>Eukaryota</taxon>
        <taxon>Viridiplantae</taxon>
        <taxon>Streptophyta</taxon>
        <taxon>Embryophyta</taxon>
        <taxon>Tracheophyta</taxon>
        <taxon>Spermatophyta</taxon>
        <taxon>Magnoliopsida</taxon>
        <taxon>eudicotyledons</taxon>
        <taxon>Gunneridae</taxon>
        <taxon>Pentapetalae</taxon>
        <taxon>rosids</taxon>
        <taxon>malvids</taxon>
        <taxon>Malvales</taxon>
        <taxon>Malvaceae</taxon>
        <taxon>Malvoideae</taxon>
        <taxon>Gossypium</taxon>
    </lineage>
</organism>
<feature type="compositionally biased region" description="Polar residues" evidence="1">
    <location>
        <begin position="441"/>
        <end position="454"/>
    </location>
</feature>
<evidence type="ECO:0000256" key="1">
    <source>
        <dbReference type="SAM" id="MobiDB-lite"/>
    </source>
</evidence>
<feature type="region of interest" description="Disordered" evidence="1">
    <location>
        <begin position="267"/>
        <end position="477"/>
    </location>
</feature>
<dbReference type="EMBL" id="JARKNE010000009">
    <property type="protein sequence ID" value="KAK5804820.1"/>
    <property type="molecule type" value="Genomic_DNA"/>
</dbReference>
<dbReference type="Proteomes" id="UP001358586">
    <property type="component" value="Chromosome 9"/>
</dbReference>
<feature type="compositionally biased region" description="Basic and acidic residues" evidence="1">
    <location>
        <begin position="133"/>
        <end position="152"/>
    </location>
</feature>
<name>A0ABR0NTY8_GOSAR</name>
<feature type="region of interest" description="Disordered" evidence="1">
    <location>
        <begin position="51"/>
        <end position="222"/>
    </location>
</feature>
<reference evidence="2 3" key="1">
    <citation type="submission" date="2023-03" db="EMBL/GenBank/DDBJ databases">
        <title>WGS of Gossypium arboreum.</title>
        <authorList>
            <person name="Yu D."/>
        </authorList>
    </citation>
    <scope>NUCLEOTIDE SEQUENCE [LARGE SCALE GENOMIC DNA]</scope>
    <source>
        <tissue evidence="2">Leaf</tissue>
    </source>
</reference>
<evidence type="ECO:0000313" key="2">
    <source>
        <dbReference type="EMBL" id="KAK5804820.1"/>
    </source>
</evidence>
<comment type="caution">
    <text evidence="2">The sequence shown here is derived from an EMBL/GenBank/DDBJ whole genome shotgun (WGS) entry which is preliminary data.</text>
</comment>
<feature type="compositionally biased region" description="Basic and acidic residues" evidence="1">
    <location>
        <begin position="61"/>
        <end position="79"/>
    </location>
</feature>
<feature type="compositionally biased region" description="Basic and acidic residues" evidence="1">
    <location>
        <begin position="423"/>
        <end position="436"/>
    </location>
</feature>
<dbReference type="PANTHER" id="PTHR34660:SF3">
    <property type="entry name" value="RRM DOMAIN-CONTAINING PROTEIN"/>
    <property type="match status" value="1"/>
</dbReference>
<accession>A0ABR0NTY8</accession>
<feature type="compositionally biased region" description="Basic residues" evidence="1">
    <location>
        <begin position="116"/>
        <end position="132"/>
    </location>
</feature>
<protein>
    <recommendedName>
        <fullName evidence="4">Myb-like protein X</fullName>
    </recommendedName>
</protein>
<feature type="region of interest" description="Disordered" evidence="1">
    <location>
        <begin position="1"/>
        <end position="32"/>
    </location>
</feature>
<proteinExistence type="predicted"/>
<feature type="compositionally biased region" description="Basic and acidic residues" evidence="1">
    <location>
        <begin position="89"/>
        <end position="115"/>
    </location>
</feature>
<keyword evidence="3" id="KW-1185">Reference proteome</keyword>
<evidence type="ECO:0008006" key="4">
    <source>
        <dbReference type="Google" id="ProtNLM"/>
    </source>
</evidence>
<dbReference type="PANTHER" id="PTHR34660">
    <property type="entry name" value="MYB-LIKE PROTEIN X"/>
    <property type="match status" value="1"/>
</dbReference>
<feature type="compositionally biased region" description="Basic and acidic residues" evidence="1">
    <location>
        <begin position="275"/>
        <end position="297"/>
    </location>
</feature>
<feature type="compositionally biased region" description="Basic and acidic residues" evidence="1">
    <location>
        <begin position="182"/>
        <end position="202"/>
    </location>
</feature>
<gene>
    <name evidence="2" type="ORF">PVK06_032471</name>
</gene>
<feature type="compositionally biased region" description="Basic and acidic residues" evidence="1">
    <location>
        <begin position="357"/>
        <end position="393"/>
    </location>
</feature>